<dbReference type="Proteomes" id="UP000243217">
    <property type="component" value="Unassembled WGS sequence"/>
</dbReference>
<dbReference type="STRING" id="74557.A0A1V9YVC7"/>
<feature type="transmembrane region" description="Helical" evidence="5">
    <location>
        <begin position="382"/>
        <end position="405"/>
    </location>
</feature>
<dbReference type="GO" id="GO:0015179">
    <property type="term" value="F:L-amino acid transmembrane transporter activity"/>
    <property type="evidence" value="ECO:0007669"/>
    <property type="project" value="TreeGrafter"/>
</dbReference>
<dbReference type="GO" id="GO:0005774">
    <property type="term" value="C:vacuolar membrane"/>
    <property type="evidence" value="ECO:0007669"/>
    <property type="project" value="TreeGrafter"/>
</dbReference>
<dbReference type="Pfam" id="PF01490">
    <property type="entry name" value="Aa_trans"/>
    <property type="match status" value="1"/>
</dbReference>
<feature type="transmembrane region" description="Helical" evidence="5">
    <location>
        <begin position="121"/>
        <end position="140"/>
    </location>
</feature>
<evidence type="ECO:0000256" key="4">
    <source>
        <dbReference type="ARBA" id="ARBA00023136"/>
    </source>
</evidence>
<feature type="transmembrane region" description="Helical" evidence="5">
    <location>
        <begin position="186"/>
        <end position="209"/>
    </location>
</feature>
<dbReference type="InterPro" id="IPR013057">
    <property type="entry name" value="AA_transpt_TM"/>
</dbReference>
<name>A0A1V9YVC7_9STRA</name>
<feature type="transmembrane region" description="Helical" evidence="5">
    <location>
        <begin position="93"/>
        <end position="115"/>
    </location>
</feature>
<keyword evidence="8" id="KW-1185">Reference proteome</keyword>
<protein>
    <submittedName>
        <fullName evidence="7">Amino Acid/Auxin Permease (AAAP) Family</fullName>
    </submittedName>
</protein>
<dbReference type="AlphaFoldDB" id="A0A1V9YVC7"/>
<dbReference type="EMBL" id="JNBS01002722">
    <property type="protein sequence ID" value="OQR89533.1"/>
    <property type="molecule type" value="Genomic_DNA"/>
</dbReference>
<feature type="transmembrane region" description="Helical" evidence="5">
    <location>
        <begin position="353"/>
        <end position="375"/>
    </location>
</feature>
<keyword evidence="4 5" id="KW-0472">Membrane</keyword>
<dbReference type="PANTHER" id="PTHR22950">
    <property type="entry name" value="AMINO ACID TRANSPORTER"/>
    <property type="match status" value="1"/>
</dbReference>
<dbReference type="PANTHER" id="PTHR22950:SF349">
    <property type="entry name" value="AMINO ACID TRANSPORTER TRANSMEMBRANE DOMAIN-CONTAINING PROTEIN"/>
    <property type="match status" value="1"/>
</dbReference>
<evidence type="ECO:0000256" key="5">
    <source>
        <dbReference type="SAM" id="Phobius"/>
    </source>
</evidence>
<evidence type="ECO:0000259" key="6">
    <source>
        <dbReference type="Pfam" id="PF01490"/>
    </source>
</evidence>
<feature type="transmembrane region" description="Helical" evidence="5">
    <location>
        <begin position="35"/>
        <end position="53"/>
    </location>
</feature>
<evidence type="ECO:0000313" key="7">
    <source>
        <dbReference type="EMBL" id="OQR89533.1"/>
    </source>
</evidence>
<evidence type="ECO:0000256" key="1">
    <source>
        <dbReference type="ARBA" id="ARBA00004141"/>
    </source>
</evidence>
<keyword evidence="3 5" id="KW-1133">Transmembrane helix</keyword>
<comment type="caution">
    <text evidence="7">The sequence shown here is derived from an EMBL/GenBank/DDBJ whole genome shotgun (WGS) entry which is preliminary data.</text>
</comment>
<feature type="domain" description="Amino acid transporter transmembrane" evidence="6">
    <location>
        <begin position="10"/>
        <end position="435"/>
    </location>
</feature>
<feature type="transmembrane region" description="Helical" evidence="5">
    <location>
        <begin position="417"/>
        <end position="435"/>
    </location>
</feature>
<accession>A0A1V9YVC7</accession>
<evidence type="ECO:0000313" key="8">
    <source>
        <dbReference type="Proteomes" id="UP000243217"/>
    </source>
</evidence>
<dbReference type="OrthoDB" id="72036at2759"/>
<sequence length="471" mass="50980">MAFLTNEDLKACFSLFCVAFGIGSLGMPSNYARAGYVWATIALVFMAAINMYASVCMSKVMNVAPKNVQTLADIGEWVFGTPGRWVTVVTHMLVCVMVPIVFLVLGGTLLTVLFPDSYSDSTWIALMGISLLPVCLIPTLKDGAGTAAAGALGTILADSIALYVLISNTTPMLSDISPPTPQLSFGSVTTVFGNLSLAFGCGTIIPSLQLEHSDPSRMPRVIKFTISLTAVLFLLISILGDFTMGCQIPGNLLFSIIGSSMGFTASRGPVILSFLLMQLHITIAFALVLFPAMFIAERLFLGLHKDEFKLESDYGDLETPALKEEKPDAPEVPAVKEAHEHRDPAAAYKAPGAYLKAVALRTIMVVICVVIAILAKDKFSDLLDFVGASATSLCCAILPIAFYLRTFYHSLSLPEKAFGFFSITMVSFLAIYVTIHTGKALFDPQPSTATFPYCEPKFQQVVYTNRTFYKY</sequence>
<gene>
    <name evidence="7" type="ORF">THRCLA_22675</name>
</gene>
<comment type="subcellular location">
    <subcellularLocation>
        <location evidence="1">Membrane</location>
        <topology evidence="1">Multi-pass membrane protein</topology>
    </subcellularLocation>
</comment>
<feature type="transmembrane region" description="Helical" evidence="5">
    <location>
        <begin position="12"/>
        <end position="29"/>
    </location>
</feature>
<evidence type="ECO:0000256" key="2">
    <source>
        <dbReference type="ARBA" id="ARBA00022692"/>
    </source>
</evidence>
<organism evidence="7 8">
    <name type="scientific">Thraustotheca clavata</name>
    <dbReference type="NCBI Taxonomy" id="74557"/>
    <lineage>
        <taxon>Eukaryota</taxon>
        <taxon>Sar</taxon>
        <taxon>Stramenopiles</taxon>
        <taxon>Oomycota</taxon>
        <taxon>Saprolegniomycetes</taxon>
        <taxon>Saprolegniales</taxon>
        <taxon>Achlyaceae</taxon>
        <taxon>Thraustotheca</taxon>
    </lineage>
</organism>
<evidence type="ECO:0000256" key="3">
    <source>
        <dbReference type="ARBA" id="ARBA00022989"/>
    </source>
</evidence>
<keyword evidence="2 5" id="KW-0812">Transmembrane</keyword>
<feature type="transmembrane region" description="Helical" evidence="5">
    <location>
        <begin position="221"/>
        <end position="240"/>
    </location>
</feature>
<proteinExistence type="predicted"/>
<reference evidence="7 8" key="1">
    <citation type="journal article" date="2014" name="Genome Biol. Evol.">
        <title>The secreted proteins of Achlya hypogyna and Thraustotheca clavata identify the ancestral oomycete secretome and reveal gene acquisitions by horizontal gene transfer.</title>
        <authorList>
            <person name="Misner I."/>
            <person name="Blouin N."/>
            <person name="Leonard G."/>
            <person name="Richards T.A."/>
            <person name="Lane C.E."/>
        </authorList>
    </citation>
    <scope>NUCLEOTIDE SEQUENCE [LARGE SCALE GENOMIC DNA]</scope>
    <source>
        <strain evidence="7 8">ATCC 34112</strain>
    </source>
</reference>
<feature type="transmembrane region" description="Helical" evidence="5">
    <location>
        <begin position="147"/>
        <end position="166"/>
    </location>
</feature>